<dbReference type="InterPro" id="IPR001173">
    <property type="entry name" value="Glyco_trans_2-like"/>
</dbReference>
<feature type="domain" description="Glycosyltransferase 2-like" evidence="1">
    <location>
        <begin position="22"/>
        <end position="190"/>
    </location>
</feature>
<dbReference type="AlphaFoldDB" id="A0A8J1LW61"/>
<dbReference type="PANTHER" id="PTHR22916">
    <property type="entry name" value="GLYCOSYLTRANSFERASE"/>
    <property type="match status" value="1"/>
</dbReference>
<dbReference type="Pfam" id="PF00535">
    <property type="entry name" value="Glycos_transf_2"/>
    <property type="match status" value="1"/>
</dbReference>
<evidence type="ECO:0000259" key="1">
    <source>
        <dbReference type="Pfam" id="PF00535"/>
    </source>
</evidence>
<gene>
    <name evidence="3" type="primary">LOC108701172</name>
</gene>
<name>A0A8J1LW61_XENLA</name>
<dbReference type="CTD" id="108701172"/>
<dbReference type="OrthoDB" id="206708at2759"/>
<protein>
    <submittedName>
        <fullName evidence="3">UDP-GlcNAc:betaGal beta-1,3-N-acetylglucosaminyltransferase-like protein 1 isoform X1</fullName>
    </submittedName>
</protein>
<reference evidence="3" key="1">
    <citation type="submission" date="2025-08" db="UniProtKB">
        <authorList>
            <consortium name="RefSeq"/>
        </authorList>
    </citation>
    <scope>IDENTIFICATION</scope>
    <source>
        <strain evidence="3">J_2021</strain>
        <tissue evidence="3">Erythrocytes</tissue>
    </source>
</reference>
<keyword evidence="2" id="KW-1185">Reference proteome</keyword>
<dbReference type="CDD" id="cd06913">
    <property type="entry name" value="beta3GnTL1_like"/>
    <property type="match status" value="1"/>
</dbReference>
<dbReference type="InterPro" id="IPR029044">
    <property type="entry name" value="Nucleotide-diphossugar_trans"/>
</dbReference>
<dbReference type="GeneID" id="108701172"/>
<dbReference type="GO" id="GO:0016758">
    <property type="term" value="F:hexosyltransferase activity"/>
    <property type="evidence" value="ECO:0007669"/>
    <property type="project" value="UniProtKB-ARBA"/>
</dbReference>
<dbReference type="RefSeq" id="XP_041432970.1">
    <property type="nucleotide sequence ID" value="XM_041577036.1"/>
</dbReference>
<organism evidence="2 3">
    <name type="scientific">Xenopus laevis</name>
    <name type="common">African clawed frog</name>
    <dbReference type="NCBI Taxonomy" id="8355"/>
    <lineage>
        <taxon>Eukaryota</taxon>
        <taxon>Metazoa</taxon>
        <taxon>Chordata</taxon>
        <taxon>Craniata</taxon>
        <taxon>Vertebrata</taxon>
        <taxon>Euteleostomi</taxon>
        <taxon>Amphibia</taxon>
        <taxon>Batrachia</taxon>
        <taxon>Anura</taxon>
        <taxon>Pipoidea</taxon>
        <taxon>Pipidae</taxon>
        <taxon>Xenopodinae</taxon>
        <taxon>Xenopus</taxon>
        <taxon>Xenopus</taxon>
    </lineage>
</organism>
<sequence length="362" mass="41471">MENPEVREPGEGMGRKKQPEVSIILPVYNAEAWLDECLESVAQQDFDGCLEVSIYNDASKDGTAPKIEDWRDRLEKQGIAVIVGSHSSTQPRGVGCAKNRAILQSCGRYLCFLDSDDVMMPQRIRMQYEAALQRPQSIIGCQVRRIPEGATERYTRWINSLTQEQLLTQVYTSHGPTVIMPTWFCSREWFCHVGQFVEDGKGSPEDLLFFYEHLRKGGGAYRVDKGLLLYRYHEQAATHSVSEETIWVHRVRFLEEKVLAHWPSFTIWNAGKQGRKLYRSLTEANRQKVVAFCDVDSNKISKGCYTYEESKERPKPRIPVIHFQDAKAPFVVCVKLDLTGGGFEENLKSLDLTEGEDFYHFN</sequence>
<proteinExistence type="predicted"/>
<evidence type="ECO:0000313" key="3">
    <source>
        <dbReference type="RefSeq" id="XP_041432970.1"/>
    </source>
</evidence>
<dbReference type="Proteomes" id="UP000186698">
    <property type="component" value="Chromosome 9_10L"/>
</dbReference>
<accession>A0A8J1LW61</accession>
<dbReference type="SUPFAM" id="SSF53448">
    <property type="entry name" value="Nucleotide-diphospho-sugar transferases"/>
    <property type="match status" value="1"/>
</dbReference>
<dbReference type="PANTHER" id="PTHR22916:SF3">
    <property type="entry name" value="UDP-GLCNAC:BETAGAL BETA-1,3-N-ACETYLGLUCOSAMINYLTRANSFERASE-LIKE PROTEIN 1"/>
    <property type="match status" value="1"/>
</dbReference>
<dbReference type="Gene3D" id="3.90.550.10">
    <property type="entry name" value="Spore Coat Polysaccharide Biosynthesis Protein SpsA, Chain A"/>
    <property type="match status" value="1"/>
</dbReference>
<evidence type="ECO:0000313" key="2">
    <source>
        <dbReference type="Proteomes" id="UP000186698"/>
    </source>
</evidence>